<keyword evidence="6 7" id="KW-0961">Cell wall biogenesis/degradation</keyword>
<dbReference type="InterPro" id="IPR038063">
    <property type="entry name" value="Transpep_catalytic_dom"/>
</dbReference>
<evidence type="ECO:0000256" key="2">
    <source>
        <dbReference type="ARBA" id="ARBA00005992"/>
    </source>
</evidence>
<feature type="chain" id="PRO_5046935835" evidence="8">
    <location>
        <begin position="21"/>
        <end position="328"/>
    </location>
</feature>
<dbReference type="Proteomes" id="UP000620670">
    <property type="component" value="Unassembled WGS sequence"/>
</dbReference>
<evidence type="ECO:0000313" key="11">
    <source>
        <dbReference type="Proteomes" id="UP000620670"/>
    </source>
</evidence>
<evidence type="ECO:0000259" key="9">
    <source>
        <dbReference type="PROSITE" id="PS52029"/>
    </source>
</evidence>
<dbReference type="CDD" id="cd16913">
    <property type="entry name" value="YkuD_like"/>
    <property type="match status" value="1"/>
</dbReference>
<keyword evidence="8" id="KW-0732">Signal</keyword>
<dbReference type="EMBL" id="JAELXT010000010">
    <property type="protein sequence ID" value="MBJ6126069.1"/>
    <property type="molecule type" value="Genomic_DNA"/>
</dbReference>
<evidence type="ECO:0000256" key="6">
    <source>
        <dbReference type="ARBA" id="ARBA00023316"/>
    </source>
</evidence>
<dbReference type="Pfam" id="PF03734">
    <property type="entry name" value="YkuD"/>
    <property type="match status" value="1"/>
</dbReference>
<dbReference type="InterPro" id="IPR005490">
    <property type="entry name" value="LD_TPept_cat_dom"/>
</dbReference>
<comment type="pathway">
    <text evidence="1 7">Cell wall biogenesis; peptidoglycan biosynthesis.</text>
</comment>
<feature type="domain" description="L,D-TPase catalytic" evidence="9">
    <location>
        <begin position="194"/>
        <end position="327"/>
    </location>
</feature>
<evidence type="ECO:0000256" key="1">
    <source>
        <dbReference type="ARBA" id="ARBA00004752"/>
    </source>
</evidence>
<sequence length="328" mass="35681">MKLTAYAALGFLSFLGPALAAPQGLDKETVNGAEWTAKSKAGNEIDPVMIKTQVLLDRARFSPGVIDGFKGENLQNAIRIFEKANELEPDGALDEETWKKLAGTSTEPVLTEYTITDDDVNGPFVEIPDEMEEQAKLERLAYTSPEELLAEKFHMDMDLLKALNPNKPFDKAGTSILVANVDTKDSEKPKDKVAKIEIVKSEKVLRALAEDGSLIAAYPASIGSEEKPAPSGTHKVRAVAKNPTYTYNPEYGFKGVKAKEAFKIAPGPNNPVGSVWIDLSVETYGIHGTPEPAKVGKSYSHGCIRLTNWDAEELALMVEKGMPVAFID</sequence>
<dbReference type="Pfam" id="PF01471">
    <property type="entry name" value="PG_binding_1"/>
    <property type="match status" value="1"/>
</dbReference>
<keyword evidence="4 7" id="KW-0133">Cell shape</keyword>
<keyword evidence="5 7" id="KW-0573">Peptidoglycan synthesis</keyword>
<accession>A0ABS0Y199</accession>
<dbReference type="InterPro" id="IPR036366">
    <property type="entry name" value="PGBDSf"/>
</dbReference>
<keyword evidence="11" id="KW-1185">Reference proteome</keyword>
<proteinExistence type="inferred from homology"/>
<evidence type="ECO:0000313" key="10">
    <source>
        <dbReference type="EMBL" id="MBJ6126069.1"/>
    </source>
</evidence>
<feature type="signal peptide" evidence="8">
    <location>
        <begin position="1"/>
        <end position="20"/>
    </location>
</feature>
<feature type="active site" description="Nucleophile" evidence="7">
    <location>
        <position position="303"/>
    </location>
</feature>
<dbReference type="RefSeq" id="WP_199049323.1">
    <property type="nucleotide sequence ID" value="NZ_JAELXT010000010.1"/>
</dbReference>
<evidence type="ECO:0000256" key="8">
    <source>
        <dbReference type="SAM" id="SignalP"/>
    </source>
</evidence>
<reference evidence="11" key="1">
    <citation type="submission" date="2020-12" db="EMBL/GenBank/DDBJ databases">
        <title>Hymenobacter sp.</title>
        <authorList>
            <person name="Kim M.K."/>
        </authorList>
    </citation>
    <scope>NUCLEOTIDE SEQUENCE [LARGE SCALE GENOMIC DNA]</scope>
    <source>
        <strain evidence="11">BT325</strain>
    </source>
</reference>
<dbReference type="InterPro" id="IPR050979">
    <property type="entry name" value="LD-transpeptidase"/>
</dbReference>
<dbReference type="InterPro" id="IPR002477">
    <property type="entry name" value="Peptidoglycan-bd-like"/>
</dbReference>
<gene>
    <name evidence="10" type="ORF">JAO75_11710</name>
</gene>
<dbReference type="InterPro" id="IPR036365">
    <property type="entry name" value="PGBD-like_sf"/>
</dbReference>
<name>A0ABS0Y199_9HYPH</name>
<dbReference type="Gene3D" id="1.10.101.10">
    <property type="entry name" value="PGBD-like superfamily/PGBD"/>
    <property type="match status" value="1"/>
</dbReference>
<keyword evidence="3" id="KW-0808">Transferase</keyword>
<dbReference type="PANTHER" id="PTHR30582:SF30">
    <property type="entry name" value="BLR4375 PROTEIN"/>
    <property type="match status" value="1"/>
</dbReference>
<evidence type="ECO:0000256" key="3">
    <source>
        <dbReference type="ARBA" id="ARBA00022679"/>
    </source>
</evidence>
<dbReference type="PROSITE" id="PS52029">
    <property type="entry name" value="LD_TPASE"/>
    <property type="match status" value="1"/>
</dbReference>
<evidence type="ECO:0000256" key="5">
    <source>
        <dbReference type="ARBA" id="ARBA00022984"/>
    </source>
</evidence>
<dbReference type="Gene3D" id="2.40.440.10">
    <property type="entry name" value="L,D-transpeptidase catalytic domain-like"/>
    <property type="match status" value="1"/>
</dbReference>
<dbReference type="PANTHER" id="PTHR30582">
    <property type="entry name" value="L,D-TRANSPEPTIDASE"/>
    <property type="match status" value="1"/>
</dbReference>
<evidence type="ECO:0000256" key="7">
    <source>
        <dbReference type="PROSITE-ProRule" id="PRU01373"/>
    </source>
</evidence>
<feature type="active site" description="Proton donor/acceptor" evidence="7">
    <location>
        <position position="287"/>
    </location>
</feature>
<evidence type="ECO:0000256" key="4">
    <source>
        <dbReference type="ARBA" id="ARBA00022960"/>
    </source>
</evidence>
<comment type="similarity">
    <text evidence="2">Belongs to the YkuD family.</text>
</comment>
<comment type="caution">
    <text evidence="10">The sequence shown here is derived from an EMBL/GenBank/DDBJ whole genome shotgun (WGS) entry which is preliminary data.</text>
</comment>
<organism evidence="10 11">
    <name type="scientific">Microvirga splendida</name>
    <dbReference type="NCBI Taxonomy" id="2795727"/>
    <lineage>
        <taxon>Bacteria</taxon>
        <taxon>Pseudomonadati</taxon>
        <taxon>Pseudomonadota</taxon>
        <taxon>Alphaproteobacteria</taxon>
        <taxon>Hyphomicrobiales</taxon>
        <taxon>Methylobacteriaceae</taxon>
        <taxon>Microvirga</taxon>
    </lineage>
</organism>
<dbReference type="SUPFAM" id="SSF47090">
    <property type="entry name" value="PGBD-like"/>
    <property type="match status" value="1"/>
</dbReference>
<protein>
    <submittedName>
        <fullName evidence="10">Murein L,D-transpeptidase</fullName>
    </submittedName>
</protein>
<dbReference type="SUPFAM" id="SSF141523">
    <property type="entry name" value="L,D-transpeptidase catalytic domain-like"/>
    <property type="match status" value="1"/>
</dbReference>